<evidence type="ECO:0000313" key="3">
    <source>
        <dbReference type="EMBL" id="MFD1834888.1"/>
    </source>
</evidence>
<feature type="region of interest" description="Disordered" evidence="1">
    <location>
        <begin position="75"/>
        <end position="103"/>
    </location>
</feature>
<feature type="transmembrane region" description="Helical" evidence="2">
    <location>
        <begin position="285"/>
        <end position="303"/>
    </location>
</feature>
<evidence type="ECO:0000256" key="2">
    <source>
        <dbReference type="SAM" id="Phobius"/>
    </source>
</evidence>
<keyword evidence="2" id="KW-0472">Membrane</keyword>
<feature type="compositionally biased region" description="Basic and acidic residues" evidence="1">
    <location>
        <begin position="75"/>
        <end position="94"/>
    </location>
</feature>
<keyword evidence="2" id="KW-1133">Transmembrane helix</keyword>
<proteinExistence type="predicted"/>
<accession>A0ABW4PZN6</accession>
<sequence length="352" mass="37863">MTASTPADAAPRDPDAEGEAAFGEREPNRFGADVEYRGRAQGHEYVARVRHRLLDTSLLLEIDGVPHDPAAEEKALKAATKPEGDEPERDKPEGDDGPTGADDLRFRIDDGFATLRCTVLRRDSDGEHADHELVTVRTAGLGGAGEVEVSRGLRTDPLIPAEGSPSALRDEKRAAHPTRFAALAAVRRAAGYLIPLLGLGALFSNLLRPVREWVASLLRPVVEAIGAVVNPVLEVIGDLLRPVRDLLAAVLRPVARALDWLRDLLLGWIPDLSLPFSVPDWVPDVVVPLIVVLLVFSATLSGIRRRSAALEEARKQPGGPTDAPDEREKKAAASQKDDGDDAPDGEDPVETP</sequence>
<feature type="region of interest" description="Disordered" evidence="1">
    <location>
        <begin position="309"/>
        <end position="352"/>
    </location>
</feature>
<feature type="compositionally biased region" description="Acidic residues" evidence="1">
    <location>
        <begin position="338"/>
        <end position="352"/>
    </location>
</feature>
<feature type="compositionally biased region" description="Basic and acidic residues" evidence="1">
    <location>
        <begin position="324"/>
        <end position="337"/>
    </location>
</feature>
<keyword evidence="4" id="KW-1185">Reference proteome</keyword>
<evidence type="ECO:0000256" key="1">
    <source>
        <dbReference type="SAM" id="MobiDB-lite"/>
    </source>
</evidence>
<gene>
    <name evidence="3" type="ORF">ACFSDA_07340</name>
</gene>
<dbReference type="RefSeq" id="WP_343904115.1">
    <property type="nucleotide sequence ID" value="NZ_BAAAIS010000002.1"/>
</dbReference>
<organism evidence="3 4">
    <name type="scientific">Brachybacterium rhamnosum</name>
    <dbReference type="NCBI Taxonomy" id="173361"/>
    <lineage>
        <taxon>Bacteria</taxon>
        <taxon>Bacillati</taxon>
        <taxon>Actinomycetota</taxon>
        <taxon>Actinomycetes</taxon>
        <taxon>Micrococcales</taxon>
        <taxon>Dermabacteraceae</taxon>
        <taxon>Brachybacterium</taxon>
    </lineage>
</organism>
<comment type="caution">
    <text evidence="3">The sequence shown here is derived from an EMBL/GenBank/DDBJ whole genome shotgun (WGS) entry which is preliminary data.</text>
</comment>
<feature type="region of interest" description="Disordered" evidence="1">
    <location>
        <begin position="1"/>
        <end position="30"/>
    </location>
</feature>
<protein>
    <submittedName>
        <fullName evidence="3">Uncharacterized protein</fullName>
    </submittedName>
</protein>
<keyword evidence="2" id="KW-0812">Transmembrane</keyword>
<dbReference type="Proteomes" id="UP001597280">
    <property type="component" value="Unassembled WGS sequence"/>
</dbReference>
<evidence type="ECO:0000313" key="4">
    <source>
        <dbReference type="Proteomes" id="UP001597280"/>
    </source>
</evidence>
<dbReference type="EMBL" id="JBHUFL010000002">
    <property type="protein sequence ID" value="MFD1834888.1"/>
    <property type="molecule type" value="Genomic_DNA"/>
</dbReference>
<reference evidence="4" key="1">
    <citation type="journal article" date="2019" name="Int. J. Syst. Evol. Microbiol.">
        <title>The Global Catalogue of Microorganisms (GCM) 10K type strain sequencing project: providing services to taxonomists for standard genome sequencing and annotation.</title>
        <authorList>
            <consortium name="The Broad Institute Genomics Platform"/>
            <consortium name="The Broad Institute Genome Sequencing Center for Infectious Disease"/>
            <person name="Wu L."/>
            <person name="Ma J."/>
        </authorList>
    </citation>
    <scope>NUCLEOTIDE SEQUENCE [LARGE SCALE GENOMIC DNA]</scope>
    <source>
        <strain evidence="4">JCM 11650</strain>
    </source>
</reference>
<name>A0ABW4PZN6_9MICO</name>